<evidence type="ECO:0000256" key="9">
    <source>
        <dbReference type="ARBA" id="ARBA00034078"/>
    </source>
</evidence>
<dbReference type="Gene3D" id="3.40.5.90">
    <property type="entry name" value="CDGSH iron-sulfur domain, mitoNEET-type"/>
    <property type="match status" value="1"/>
</dbReference>
<keyword evidence="6" id="KW-0408">Iron</keyword>
<dbReference type="InterPro" id="IPR018967">
    <property type="entry name" value="FeS-contain_CDGSH-typ"/>
</dbReference>
<evidence type="ECO:0000313" key="14">
    <source>
        <dbReference type="WBParaSite" id="HDID_0000929301-mRNA-1"/>
    </source>
</evidence>
<evidence type="ECO:0000256" key="1">
    <source>
        <dbReference type="ARBA" id="ARBA00004167"/>
    </source>
</evidence>
<dbReference type="InterPro" id="IPR045131">
    <property type="entry name" value="CISD1/2"/>
</dbReference>
<feature type="domain" description="Iron-binding zinc finger CDGSH type" evidence="11">
    <location>
        <begin position="69"/>
        <end position="107"/>
    </location>
</feature>
<evidence type="ECO:0000256" key="10">
    <source>
        <dbReference type="SAM" id="Phobius"/>
    </source>
</evidence>
<proteinExistence type="predicted"/>
<evidence type="ECO:0000313" key="13">
    <source>
        <dbReference type="Proteomes" id="UP000274504"/>
    </source>
</evidence>
<comment type="cofactor">
    <cofactor evidence="9">
        <name>[2Fe-2S] cluster</name>
        <dbReference type="ChEBI" id="CHEBI:190135"/>
    </cofactor>
</comment>
<accession>A0A0R3SUU3</accession>
<comment type="subcellular location">
    <subcellularLocation>
        <location evidence="1">Membrane</location>
        <topology evidence="1">Single-pass membrane protein</topology>
    </subcellularLocation>
</comment>
<name>A0A0R3SUU3_HYMDI</name>
<dbReference type="OrthoDB" id="449252at2759"/>
<dbReference type="GO" id="GO:0046872">
    <property type="term" value="F:metal ion binding"/>
    <property type="evidence" value="ECO:0007669"/>
    <property type="project" value="UniProtKB-KW"/>
</dbReference>
<evidence type="ECO:0000256" key="4">
    <source>
        <dbReference type="ARBA" id="ARBA00022723"/>
    </source>
</evidence>
<evidence type="ECO:0000256" key="5">
    <source>
        <dbReference type="ARBA" id="ARBA00022989"/>
    </source>
</evidence>
<evidence type="ECO:0000259" key="11">
    <source>
        <dbReference type="SMART" id="SM00704"/>
    </source>
</evidence>
<keyword evidence="5 10" id="KW-1133">Transmembrane helix</keyword>
<keyword evidence="8 10" id="KW-0472">Membrane</keyword>
<dbReference type="STRING" id="6216.A0A0R3SUU3"/>
<dbReference type="Pfam" id="PF09360">
    <property type="entry name" value="zf-CDGSH"/>
    <property type="match status" value="1"/>
</dbReference>
<dbReference type="WBParaSite" id="HDID_0000929301-mRNA-1">
    <property type="protein sequence ID" value="HDID_0000929301-mRNA-1"/>
    <property type="gene ID" value="HDID_0000929301"/>
</dbReference>
<evidence type="ECO:0000256" key="7">
    <source>
        <dbReference type="ARBA" id="ARBA00023014"/>
    </source>
</evidence>
<dbReference type="GO" id="GO:0005741">
    <property type="term" value="C:mitochondrial outer membrane"/>
    <property type="evidence" value="ECO:0007669"/>
    <property type="project" value="TreeGrafter"/>
</dbReference>
<dbReference type="Proteomes" id="UP000274504">
    <property type="component" value="Unassembled WGS sequence"/>
</dbReference>
<dbReference type="InterPro" id="IPR019610">
    <property type="entry name" value="FeS-contain_mitoNEET_N"/>
</dbReference>
<reference evidence="14" key="1">
    <citation type="submission" date="2017-02" db="UniProtKB">
        <authorList>
            <consortium name="WormBaseParasite"/>
        </authorList>
    </citation>
    <scope>IDENTIFICATION</scope>
</reference>
<evidence type="ECO:0000256" key="2">
    <source>
        <dbReference type="ARBA" id="ARBA00022692"/>
    </source>
</evidence>
<dbReference type="AlphaFoldDB" id="A0A0R3SUU3"/>
<dbReference type="SMART" id="SM00704">
    <property type="entry name" value="ZnF_CDGSH"/>
    <property type="match status" value="1"/>
</dbReference>
<evidence type="ECO:0000256" key="8">
    <source>
        <dbReference type="ARBA" id="ARBA00023136"/>
    </source>
</evidence>
<dbReference type="InterPro" id="IPR042216">
    <property type="entry name" value="MitoNEET_CISD"/>
</dbReference>
<evidence type="ECO:0000256" key="6">
    <source>
        <dbReference type="ARBA" id="ARBA00023004"/>
    </source>
</evidence>
<keyword evidence="3" id="KW-0001">2Fe-2S</keyword>
<keyword evidence="4" id="KW-0479">Metal-binding</keyword>
<gene>
    <name evidence="12" type="ORF">HDID_LOCUS9291</name>
</gene>
<protein>
    <submittedName>
        <fullName evidence="14">ZnF_CDGSH domain-containing protein</fullName>
    </submittedName>
</protein>
<keyword evidence="2 10" id="KW-0812">Transmembrane</keyword>
<evidence type="ECO:0000313" key="12">
    <source>
        <dbReference type="EMBL" id="VDL61609.1"/>
    </source>
</evidence>
<dbReference type="PANTHER" id="PTHR13680">
    <property type="entry name" value="CDGSH IRON-SULFUR DOMAIN-CONTAINING PROTEIN 1"/>
    <property type="match status" value="1"/>
</dbReference>
<dbReference type="GO" id="GO:0010506">
    <property type="term" value="P:regulation of autophagy"/>
    <property type="evidence" value="ECO:0007669"/>
    <property type="project" value="InterPro"/>
</dbReference>
<dbReference type="PANTHER" id="PTHR13680:SF5">
    <property type="entry name" value="CDGSH IRON-SULFUR DOMAIN-CONTAINING PROTEIN 1"/>
    <property type="match status" value="1"/>
</dbReference>
<dbReference type="Pfam" id="PF10660">
    <property type="entry name" value="MitoNEET_N"/>
    <property type="match status" value="1"/>
</dbReference>
<dbReference type="GO" id="GO:0051537">
    <property type="term" value="F:2 iron, 2 sulfur cluster binding"/>
    <property type="evidence" value="ECO:0007669"/>
    <property type="project" value="UniProtKB-KW"/>
</dbReference>
<organism evidence="14">
    <name type="scientific">Hymenolepis diminuta</name>
    <name type="common">Rat tapeworm</name>
    <dbReference type="NCBI Taxonomy" id="6216"/>
    <lineage>
        <taxon>Eukaryota</taxon>
        <taxon>Metazoa</taxon>
        <taxon>Spiralia</taxon>
        <taxon>Lophotrochozoa</taxon>
        <taxon>Platyhelminthes</taxon>
        <taxon>Cestoda</taxon>
        <taxon>Eucestoda</taxon>
        <taxon>Cyclophyllidea</taxon>
        <taxon>Hymenolepididae</taxon>
        <taxon>Hymenolepis</taxon>
    </lineage>
</organism>
<feature type="transmembrane region" description="Helical" evidence="10">
    <location>
        <begin position="29"/>
        <end position="50"/>
    </location>
</feature>
<sequence length="123" mass="13813">MNVFHNIVRVHIPDLLASVPIPDSFMKDVLGLTLFSGISAALGYSVYFTVKNRAFSTHINTEIKKDQEKVVDFVDIESIGKKACFCRCWKSKKFPYCDGAHNIYNKETGDNVGPLIIEAKKTN</sequence>
<keyword evidence="7" id="KW-0411">Iron-sulfur</keyword>
<evidence type="ECO:0000256" key="3">
    <source>
        <dbReference type="ARBA" id="ARBA00022714"/>
    </source>
</evidence>
<dbReference type="FunFam" id="3.40.5.90:FF:000001">
    <property type="entry name" value="CDGSH iron-sulfur domain-containing protein 1"/>
    <property type="match status" value="1"/>
</dbReference>
<dbReference type="EMBL" id="UYSG01011254">
    <property type="protein sequence ID" value="VDL61609.1"/>
    <property type="molecule type" value="Genomic_DNA"/>
</dbReference>
<reference evidence="12 13" key="2">
    <citation type="submission" date="2018-11" db="EMBL/GenBank/DDBJ databases">
        <authorList>
            <consortium name="Pathogen Informatics"/>
        </authorList>
    </citation>
    <scope>NUCLEOTIDE SEQUENCE [LARGE SCALE GENOMIC DNA]</scope>
</reference>